<keyword evidence="1" id="KW-1133">Transmembrane helix</keyword>
<dbReference type="Pfam" id="PF08487">
    <property type="entry name" value="VIT"/>
    <property type="match status" value="1"/>
</dbReference>
<keyword evidence="4" id="KW-1185">Reference proteome</keyword>
<dbReference type="PANTHER" id="PTHR10338:SF108">
    <property type="entry name" value="INTER-ALPHA-TRYPSIN INHIBITOR HEAVY CHAIN H4-LIKE PROTEIN"/>
    <property type="match status" value="1"/>
</dbReference>
<dbReference type="PANTHER" id="PTHR10338">
    <property type="entry name" value="INTER-ALPHA-TRYPSIN INHIBITOR HEAVY CHAIN FAMILY MEMBER"/>
    <property type="match status" value="1"/>
</dbReference>
<feature type="transmembrane region" description="Helical" evidence="1">
    <location>
        <begin position="54"/>
        <end position="72"/>
    </location>
</feature>
<keyword evidence="1" id="KW-0812">Transmembrane</keyword>
<dbReference type="AlphaFoldDB" id="A0A6J8DFE1"/>
<evidence type="ECO:0000313" key="3">
    <source>
        <dbReference type="EMBL" id="CAC5406689.1"/>
    </source>
</evidence>
<gene>
    <name evidence="3" type="ORF">MCOR_40237</name>
</gene>
<feature type="domain" description="VIT" evidence="2">
    <location>
        <begin position="1"/>
        <end position="49"/>
    </location>
</feature>
<sequence>MHISSDIYFRFATTVVETKILNVNQEASEIMFDMTLPDSAFITGFTMDKDAGDILVLFFFIALEFIFYKFVVKFTWKVAVYQFVTPFTSMVVTTPQLRRSRQFSTHSSRLKGSAFGSGLSGSIGGGFSGGIRGGLNGGSGSGLGRGIGGGLGGGSAAGLSGGIGGELSGEPRKSNHVVFGKTTIRRMEKDYIKAVELREETENQYIDSNLLRVSNATWNATRVWRDINYRRTIKFPLINLTVTVSPSEVRLSGLELHLYIQQSSTANATGPLQPRTRSIVTAIRNFIHEIGAICITVLSRIALKNPCQHELHLEQQFIHYS</sequence>
<organism evidence="3 4">
    <name type="scientific">Mytilus coruscus</name>
    <name type="common">Sea mussel</name>
    <dbReference type="NCBI Taxonomy" id="42192"/>
    <lineage>
        <taxon>Eukaryota</taxon>
        <taxon>Metazoa</taxon>
        <taxon>Spiralia</taxon>
        <taxon>Lophotrochozoa</taxon>
        <taxon>Mollusca</taxon>
        <taxon>Bivalvia</taxon>
        <taxon>Autobranchia</taxon>
        <taxon>Pteriomorphia</taxon>
        <taxon>Mytilida</taxon>
        <taxon>Mytiloidea</taxon>
        <taxon>Mytilidae</taxon>
        <taxon>Mytilinae</taxon>
        <taxon>Mytilus</taxon>
    </lineage>
</organism>
<reference evidence="3 4" key="1">
    <citation type="submission" date="2020-06" db="EMBL/GenBank/DDBJ databases">
        <authorList>
            <person name="Li R."/>
            <person name="Bekaert M."/>
        </authorList>
    </citation>
    <scope>NUCLEOTIDE SEQUENCE [LARGE SCALE GENOMIC DNA]</scope>
    <source>
        <strain evidence="4">wild</strain>
    </source>
</reference>
<evidence type="ECO:0000259" key="2">
    <source>
        <dbReference type="Pfam" id="PF08487"/>
    </source>
</evidence>
<accession>A0A6J8DFE1</accession>
<evidence type="ECO:0000313" key="4">
    <source>
        <dbReference type="Proteomes" id="UP000507470"/>
    </source>
</evidence>
<dbReference type="InterPro" id="IPR050934">
    <property type="entry name" value="ITIH"/>
</dbReference>
<dbReference type="InterPro" id="IPR013694">
    <property type="entry name" value="VIT"/>
</dbReference>
<proteinExistence type="predicted"/>
<keyword evidence="1" id="KW-0472">Membrane</keyword>
<dbReference type="EMBL" id="CACVKT020007264">
    <property type="protein sequence ID" value="CAC5406689.1"/>
    <property type="molecule type" value="Genomic_DNA"/>
</dbReference>
<dbReference type="Proteomes" id="UP000507470">
    <property type="component" value="Unassembled WGS sequence"/>
</dbReference>
<protein>
    <recommendedName>
        <fullName evidence="2">VIT domain-containing protein</fullName>
    </recommendedName>
</protein>
<name>A0A6J8DFE1_MYTCO</name>
<dbReference type="OrthoDB" id="6202056at2759"/>
<evidence type="ECO:0000256" key="1">
    <source>
        <dbReference type="SAM" id="Phobius"/>
    </source>
</evidence>